<dbReference type="PANTHER" id="PTHR31948">
    <property type="entry name" value="ZINC-FINGER HOMEODOMAIN PROTEIN 2"/>
    <property type="match status" value="1"/>
</dbReference>
<dbReference type="SUPFAM" id="SSF46689">
    <property type="entry name" value="Homeodomain-like"/>
    <property type="match status" value="1"/>
</dbReference>
<keyword evidence="5" id="KW-0863">Zinc-finger</keyword>
<dbReference type="GO" id="GO:0003700">
    <property type="term" value="F:DNA-binding transcription factor activity"/>
    <property type="evidence" value="ECO:0007669"/>
    <property type="project" value="TreeGrafter"/>
</dbReference>
<gene>
    <name evidence="16" type="ORF">Cni_G06510</name>
</gene>
<dbReference type="Proteomes" id="UP001327560">
    <property type="component" value="Chromosome 2"/>
</dbReference>
<keyword evidence="7" id="KW-0805">Transcription regulation</keyword>
<comment type="subunit">
    <text evidence="3">Homo- and heterodimer with other ZFHD proteins.</text>
</comment>
<dbReference type="InterPro" id="IPR006456">
    <property type="entry name" value="ZF_HD_homeobox_Cys/His_dimer"/>
</dbReference>
<feature type="domain" description="Homeobox" evidence="14">
    <location>
        <begin position="191"/>
        <end position="255"/>
    </location>
</feature>
<dbReference type="EMBL" id="CP136891">
    <property type="protein sequence ID" value="WOK97802.1"/>
    <property type="molecule type" value="Genomic_DNA"/>
</dbReference>
<dbReference type="AlphaFoldDB" id="A0AAQ3JZG5"/>
<organism evidence="16 17">
    <name type="scientific">Canna indica</name>
    <name type="common">Indian-shot</name>
    <dbReference type="NCBI Taxonomy" id="4628"/>
    <lineage>
        <taxon>Eukaryota</taxon>
        <taxon>Viridiplantae</taxon>
        <taxon>Streptophyta</taxon>
        <taxon>Embryophyta</taxon>
        <taxon>Tracheophyta</taxon>
        <taxon>Spermatophyta</taxon>
        <taxon>Magnoliopsida</taxon>
        <taxon>Liliopsida</taxon>
        <taxon>Zingiberales</taxon>
        <taxon>Cannaceae</taxon>
        <taxon>Canna</taxon>
    </lineage>
</organism>
<dbReference type="InterPro" id="IPR001356">
    <property type="entry name" value="HD"/>
</dbReference>
<sequence>MEFRLHEEEEEEEKVYNPTPLQQSASTMPSPSFSALNVAEARGAICGGGIRSHLLSTKVNIAADHEGDAALRYGECLRNHAASHGGHILDGCGEFMPYSNDKLKCAACNCHRSFHRKDVDADLSSELCDPRSGSYLLSLPHLQSPPHALSLQPYSSRGLLLRTGSNNGASVGEVTELSSGTLHLQQQQLVGSKKRFRTKFTVEQKEKMKRFAEKVGWRMQKVDDAEVEQFCGEAGVSRQVLKVWMHNNKNSMRKQQEDQQQRKLFED</sequence>
<evidence type="ECO:0000256" key="8">
    <source>
        <dbReference type="ARBA" id="ARBA00023125"/>
    </source>
</evidence>
<feature type="domain" description="ZF-HD dimerization-type" evidence="15">
    <location>
        <begin position="73"/>
        <end position="118"/>
    </location>
</feature>
<dbReference type="GO" id="GO:0005634">
    <property type="term" value="C:nucleus"/>
    <property type="evidence" value="ECO:0007669"/>
    <property type="project" value="UniProtKB-SubCell"/>
</dbReference>
<evidence type="ECO:0000313" key="17">
    <source>
        <dbReference type="Proteomes" id="UP001327560"/>
    </source>
</evidence>
<dbReference type="NCBIfam" id="TIGR01565">
    <property type="entry name" value="homeo_ZF_HD"/>
    <property type="match status" value="1"/>
</dbReference>
<keyword evidence="9 12" id="KW-0371">Homeobox</keyword>
<comment type="subcellular location">
    <subcellularLocation>
        <location evidence="2 12">Nucleus</location>
    </subcellularLocation>
</comment>
<evidence type="ECO:0000256" key="6">
    <source>
        <dbReference type="ARBA" id="ARBA00022833"/>
    </source>
</evidence>
<evidence type="ECO:0000256" key="13">
    <source>
        <dbReference type="SAM" id="MobiDB-lite"/>
    </source>
</evidence>
<feature type="region of interest" description="Disordered" evidence="13">
    <location>
        <begin position="1"/>
        <end position="31"/>
    </location>
</feature>
<keyword evidence="6" id="KW-0862">Zinc</keyword>
<evidence type="ECO:0000256" key="3">
    <source>
        <dbReference type="ARBA" id="ARBA00011416"/>
    </source>
</evidence>
<dbReference type="Pfam" id="PF04770">
    <property type="entry name" value="ZF-HD_dimer"/>
    <property type="match status" value="1"/>
</dbReference>
<evidence type="ECO:0000259" key="15">
    <source>
        <dbReference type="PROSITE" id="PS51523"/>
    </source>
</evidence>
<accession>A0AAQ3JZG5</accession>
<dbReference type="InterPro" id="IPR009057">
    <property type="entry name" value="Homeodomain-like_sf"/>
</dbReference>
<evidence type="ECO:0000256" key="10">
    <source>
        <dbReference type="ARBA" id="ARBA00023163"/>
    </source>
</evidence>
<evidence type="ECO:0000256" key="1">
    <source>
        <dbReference type="ARBA" id="ARBA00004049"/>
    </source>
</evidence>
<dbReference type="GO" id="GO:0000976">
    <property type="term" value="F:transcription cis-regulatory region binding"/>
    <property type="evidence" value="ECO:0007669"/>
    <property type="project" value="TreeGrafter"/>
</dbReference>
<dbReference type="GO" id="GO:0050793">
    <property type="term" value="P:regulation of developmental process"/>
    <property type="evidence" value="ECO:0007669"/>
    <property type="project" value="TreeGrafter"/>
</dbReference>
<feature type="DNA-binding region" description="Homeobox" evidence="12">
    <location>
        <begin position="193"/>
        <end position="256"/>
    </location>
</feature>
<evidence type="ECO:0000256" key="7">
    <source>
        <dbReference type="ARBA" id="ARBA00023015"/>
    </source>
</evidence>
<reference evidence="16 17" key="1">
    <citation type="submission" date="2023-10" db="EMBL/GenBank/DDBJ databases">
        <title>Chromosome-scale genome assembly provides insights into flower coloration mechanisms of Canna indica.</title>
        <authorList>
            <person name="Li C."/>
        </authorList>
    </citation>
    <scope>NUCLEOTIDE SEQUENCE [LARGE SCALE GENOMIC DNA]</scope>
    <source>
        <tissue evidence="16">Flower</tissue>
    </source>
</reference>
<dbReference type="NCBIfam" id="TIGR01566">
    <property type="entry name" value="ZF_HD_prot_N"/>
    <property type="match status" value="1"/>
</dbReference>
<name>A0AAQ3JZG5_9LILI</name>
<evidence type="ECO:0008006" key="18">
    <source>
        <dbReference type="Google" id="ProtNLM"/>
    </source>
</evidence>
<keyword evidence="11 12" id="KW-0539">Nucleus</keyword>
<keyword evidence="17" id="KW-1185">Reference proteome</keyword>
<dbReference type="GO" id="GO:0008270">
    <property type="term" value="F:zinc ion binding"/>
    <property type="evidence" value="ECO:0007669"/>
    <property type="project" value="UniProtKB-KW"/>
</dbReference>
<evidence type="ECO:0000259" key="14">
    <source>
        <dbReference type="PROSITE" id="PS50071"/>
    </source>
</evidence>
<evidence type="ECO:0000256" key="9">
    <source>
        <dbReference type="ARBA" id="ARBA00023155"/>
    </source>
</evidence>
<evidence type="ECO:0000313" key="16">
    <source>
        <dbReference type="EMBL" id="WOK97802.1"/>
    </source>
</evidence>
<keyword evidence="4" id="KW-0479">Metal-binding</keyword>
<feature type="compositionally biased region" description="Polar residues" evidence="13">
    <location>
        <begin position="19"/>
        <end position="31"/>
    </location>
</feature>
<keyword evidence="10" id="KW-0804">Transcription</keyword>
<evidence type="ECO:0000256" key="5">
    <source>
        <dbReference type="ARBA" id="ARBA00022771"/>
    </source>
</evidence>
<dbReference type="PANTHER" id="PTHR31948:SF138">
    <property type="entry name" value="ZINC-FINGER HOMEODOMAIN PROTEIN 7"/>
    <property type="match status" value="1"/>
</dbReference>
<evidence type="ECO:0000256" key="4">
    <source>
        <dbReference type="ARBA" id="ARBA00022723"/>
    </source>
</evidence>
<evidence type="ECO:0000256" key="12">
    <source>
        <dbReference type="PROSITE-ProRule" id="PRU00108"/>
    </source>
</evidence>
<dbReference type="FunFam" id="1.10.10.60:FF:000257">
    <property type="entry name" value="Zinc-finger homeodomain protein 2"/>
    <property type="match status" value="1"/>
</dbReference>
<keyword evidence="8 12" id="KW-0238">DNA-binding</keyword>
<proteinExistence type="predicted"/>
<dbReference type="InterPro" id="IPR006455">
    <property type="entry name" value="Homeodomain_ZF_HD"/>
</dbReference>
<protein>
    <recommendedName>
        <fullName evidence="18">Zinc finger-homeodomain protein 1</fullName>
    </recommendedName>
</protein>
<dbReference type="PROSITE" id="PS50071">
    <property type="entry name" value="HOMEOBOX_2"/>
    <property type="match status" value="1"/>
</dbReference>
<dbReference type="Gene3D" id="1.10.10.60">
    <property type="entry name" value="Homeodomain-like"/>
    <property type="match status" value="1"/>
</dbReference>
<evidence type="ECO:0000256" key="11">
    <source>
        <dbReference type="ARBA" id="ARBA00023242"/>
    </source>
</evidence>
<evidence type="ECO:0000256" key="2">
    <source>
        <dbReference type="ARBA" id="ARBA00004123"/>
    </source>
</evidence>
<dbReference type="PROSITE" id="PS51523">
    <property type="entry name" value="ZF_HD_DIMER"/>
    <property type="match status" value="1"/>
</dbReference>
<comment type="function">
    <text evidence="1">Putative transcription factor.</text>
</comment>